<dbReference type="SUPFAM" id="SSF53807">
    <property type="entry name" value="Helical backbone' metal receptor"/>
    <property type="match status" value="1"/>
</dbReference>
<comment type="similarity">
    <text evidence="1">Belongs to the bacterial solute-binding protein 9 family.</text>
</comment>
<protein>
    <submittedName>
        <fullName evidence="6">ABC transporter substrate-binding protein</fullName>
    </submittedName>
</protein>
<feature type="chain" id="PRO_5039046452" evidence="5">
    <location>
        <begin position="38"/>
        <end position="345"/>
    </location>
</feature>
<evidence type="ECO:0000256" key="4">
    <source>
        <dbReference type="SAM" id="MobiDB-lite"/>
    </source>
</evidence>
<feature type="region of interest" description="Disordered" evidence="4">
    <location>
        <begin position="129"/>
        <end position="175"/>
    </location>
</feature>
<dbReference type="Gene3D" id="3.40.50.1980">
    <property type="entry name" value="Nitrogenase molybdenum iron protein domain"/>
    <property type="match status" value="2"/>
</dbReference>
<accession>A0A0A0BV83</accession>
<dbReference type="PANTHER" id="PTHR42953">
    <property type="entry name" value="HIGH-AFFINITY ZINC UPTAKE SYSTEM PROTEIN ZNUA-RELATED"/>
    <property type="match status" value="1"/>
</dbReference>
<dbReference type="GO" id="GO:0046872">
    <property type="term" value="F:metal ion binding"/>
    <property type="evidence" value="ECO:0007669"/>
    <property type="project" value="InterPro"/>
</dbReference>
<evidence type="ECO:0000313" key="7">
    <source>
        <dbReference type="Proteomes" id="UP000029839"/>
    </source>
</evidence>
<sequence>MRLRPSPRRALAAPRPQHARSSRATALLAAGAVASLAACGGTAASDQPDGDGAGAGAGEDGLLVLAAFYPLQYVTDRVGGDLVTVESITPPGVEAHDVELSPSQLRTLGQADLVVHLADFQPAVDDAVESRGPERVLDVTEAADLREADEHTDEDEHADEEADEHADEETDEHSALDPHFWLDPMRLAAVGDAIAEALGEASPADAEAFQENADVLRADLEALDADLTQGLASCERDVVVTGHTAFGYLADRYGFTEVGIAGIDPDTEPSPARMREIGEVVREHGVTAVYTESVAAPAVAGALADDLGLEVLVLDPVETQVDEATDYRGVMELNLEALRTGLGCS</sequence>
<name>A0A0A0BV83_9CELL</name>
<keyword evidence="2" id="KW-0813">Transport</keyword>
<evidence type="ECO:0000313" key="6">
    <source>
        <dbReference type="EMBL" id="KGM11821.1"/>
    </source>
</evidence>
<dbReference type="Pfam" id="PF01297">
    <property type="entry name" value="ZnuA"/>
    <property type="match status" value="1"/>
</dbReference>
<reference evidence="6 7" key="2">
    <citation type="journal article" date="2015" name="Stand. Genomic Sci.">
        <title>Draft genome sequence of Cellulomonas carbonis T26(T) and comparative analysis of six Cellulomonas genomes.</title>
        <authorList>
            <person name="Zhuang W."/>
            <person name="Zhang S."/>
            <person name="Xia X."/>
            <person name="Wang G."/>
        </authorList>
    </citation>
    <scope>NUCLEOTIDE SEQUENCE [LARGE SCALE GENOMIC DNA]</scope>
    <source>
        <strain evidence="6 7">T26</strain>
    </source>
</reference>
<reference evidence="6 7" key="1">
    <citation type="submission" date="2013-08" db="EMBL/GenBank/DDBJ databases">
        <title>Genome sequencing of Cellulomonas carbonis T26.</title>
        <authorList>
            <person name="Chen F."/>
            <person name="Li Y."/>
            <person name="Wang G."/>
        </authorList>
    </citation>
    <scope>NUCLEOTIDE SEQUENCE [LARGE SCALE GENOMIC DNA]</scope>
    <source>
        <strain evidence="6 7">T26</strain>
    </source>
</reference>
<dbReference type="GO" id="GO:0030001">
    <property type="term" value="P:metal ion transport"/>
    <property type="evidence" value="ECO:0007669"/>
    <property type="project" value="InterPro"/>
</dbReference>
<feature type="compositionally biased region" description="Basic and acidic residues" evidence="4">
    <location>
        <begin position="129"/>
        <end position="149"/>
    </location>
</feature>
<evidence type="ECO:0000256" key="5">
    <source>
        <dbReference type="SAM" id="SignalP"/>
    </source>
</evidence>
<feature type="signal peptide" evidence="5">
    <location>
        <begin position="1"/>
        <end position="37"/>
    </location>
</feature>
<gene>
    <name evidence="6" type="ORF">N868_06225</name>
</gene>
<evidence type="ECO:0000256" key="2">
    <source>
        <dbReference type="ARBA" id="ARBA00022448"/>
    </source>
</evidence>
<proteinExistence type="inferred from homology"/>
<dbReference type="EMBL" id="AXCY01000013">
    <property type="protein sequence ID" value="KGM11821.1"/>
    <property type="molecule type" value="Genomic_DNA"/>
</dbReference>
<dbReference type="RefSeq" id="WP_052425961.1">
    <property type="nucleotide sequence ID" value="NZ_AXCY01000013.1"/>
</dbReference>
<dbReference type="InterPro" id="IPR006127">
    <property type="entry name" value="ZnuA-like"/>
</dbReference>
<dbReference type="Proteomes" id="UP000029839">
    <property type="component" value="Unassembled WGS sequence"/>
</dbReference>
<dbReference type="InterPro" id="IPR050492">
    <property type="entry name" value="Bact_metal-bind_prot9"/>
</dbReference>
<feature type="region of interest" description="Disordered" evidence="4">
    <location>
        <begin position="1"/>
        <end position="21"/>
    </location>
</feature>
<organism evidence="6 7">
    <name type="scientific">Cellulomonas carbonis T26</name>
    <dbReference type="NCBI Taxonomy" id="947969"/>
    <lineage>
        <taxon>Bacteria</taxon>
        <taxon>Bacillati</taxon>
        <taxon>Actinomycetota</taxon>
        <taxon>Actinomycetes</taxon>
        <taxon>Micrococcales</taxon>
        <taxon>Cellulomonadaceae</taxon>
        <taxon>Cellulomonas</taxon>
    </lineage>
</organism>
<dbReference type="PANTHER" id="PTHR42953:SF3">
    <property type="entry name" value="HIGH-AFFINITY ZINC UPTAKE SYSTEM PROTEIN ZNUA"/>
    <property type="match status" value="1"/>
</dbReference>
<feature type="compositionally biased region" description="Acidic residues" evidence="4">
    <location>
        <begin position="150"/>
        <end position="171"/>
    </location>
</feature>
<keyword evidence="3 5" id="KW-0732">Signal</keyword>
<keyword evidence="7" id="KW-1185">Reference proteome</keyword>
<dbReference type="AlphaFoldDB" id="A0A0A0BV83"/>
<comment type="caution">
    <text evidence="6">The sequence shown here is derived from an EMBL/GenBank/DDBJ whole genome shotgun (WGS) entry which is preliminary data.</text>
</comment>
<evidence type="ECO:0000256" key="3">
    <source>
        <dbReference type="ARBA" id="ARBA00022729"/>
    </source>
</evidence>
<evidence type="ECO:0000256" key="1">
    <source>
        <dbReference type="ARBA" id="ARBA00011028"/>
    </source>
</evidence>